<dbReference type="EMBL" id="MU971357">
    <property type="protein sequence ID" value="KAK9238399.1"/>
    <property type="molecule type" value="Genomic_DNA"/>
</dbReference>
<evidence type="ECO:0000313" key="2">
    <source>
        <dbReference type="Proteomes" id="UP001433508"/>
    </source>
</evidence>
<proteinExistence type="predicted"/>
<protein>
    <submittedName>
        <fullName evidence="1">Uncharacterized protein</fullName>
    </submittedName>
</protein>
<name>A0ACC3T3B4_LIPKO</name>
<reference evidence="2" key="1">
    <citation type="journal article" date="2024" name="Front. Bioeng. Biotechnol.">
        <title>Genome-scale model development and genomic sequencing of the oleaginous clade Lipomyces.</title>
        <authorList>
            <person name="Czajka J.J."/>
            <person name="Han Y."/>
            <person name="Kim J."/>
            <person name="Mondo S.J."/>
            <person name="Hofstad B.A."/>
            <person name="Robles A."/>
            <person name="Haridas S."/>
            <person name="Riley R."/>
            <person name="LaButti K."/>
            <person name="Pangilinan J."/>
            <person name="Andreopoulos W."/>
            <person name="Lipzen A."/>
            <person name="Yan J."/>
            <person name="Wang M."/>
            <person name="Ng V."/>
            <person name="Grigoriev I.V."/>
            <person name="Spatafora J.W."/>
            <person name="Magnuson J.K."/>
            <person name="Baker S.E."/>
            <person name="Pomraning K.R."/>
        </authorList>
    </citation>
    <scope>NUCLEOTIDE SEQUENCE [LARGE SCALE GENOMIC DNA]</scope>
    <source>
        <strain evidence="2">CBS 7786</strain>
    </source>
</reference>
<evidence type="ECO:0000313" key="1">
    <source>
        <dbReference type="EMBL" id="KAK9238399.1"/>
    </source>
</evidence>
<sequence length="217" mass="24630">MSPVIDESMASDYKEAFRLLKDNPPEQRLEIHWPRSMYLQLQRAYSQLMTQTNVSDDQRYPYLSYNGLTETVTVVTVSNAHHEVAVYELNTEIIASAKEYLSERAPGLLDNILPLGSSTTEDFDGDYEDSSKQSDGGIRYNIFGISTVMIAIEVGISQSYKSLCDAKDMWINGHHVKVCVLVSLNELPRFKNPTSAYDIEEKREEKEAMARSVVDQM</sequence>
<organism evidence="1 2">
    <name type="scientific">Lipomyces kononenkoae</name>
    <name type="common">Yeast</name>
    <dbReference type="NCBI Taxonomy" id="34357"/>
    <lineage>
        <taxon>Eukaryota</taxon>
        <taxon>Fungi</taxon>
        <taxon>Dikarya</taxon>
        <taxon>Ascomycota</taxon>
        <taxon>Saccharomycotina</taxon>
        <taxon>Lipomycetes</taxon>
        <taxon>Lipomycetales</taxon>
        <taxon>Lipomycetaceae</taxon>
        <taxon>Lipomyces</taxon>
    </lineage>
</organism>
<dbReference type="Proteomes" id="UP001433508">
    <property type="component" value="Unassembled WGS sequence"/>
</dbReference>
<keyword evidence="2" id="KW-1185">Reference proteome</keyword>
<gene>
    <name evidence="1" type="ORF">V1525DRAFT_375212</name>
</gene>
<accession>A0ACC3T3B4</accession>
<comment type="caution">
    <text evidence="1">The sequence shown here is derived from an EMBL/GenBank/DDBJ whole genome shotgun (WGS) entry which is preliminary data.</text>
</comment>